<protein>
    <submittedName>
        <fullName evidence="1">Uncharacterized protein</fullName>
    </submittedName>
</protein>
<gene>
    <name evidence="1" type="ORF">E2C01_075523</name>
</gene>
<comment type="caution">
    <text evidence="1">The sequence shown here is derived from an EMBL/GenBank/DDBJ whole genome shotgun (WGS) entry which is preliminary data.</text>
</comment>
<dbReference type="AlphaFoldDB" id="A0A5B7IF96"/>
<sequence>MLRKGTHVAEPLPPAGEYTEFQTDDLFVGIKDFIDVTSRHCLPICGHFTFNPHVYISWRQIFVPQLSVPVPPRPTAGLSTLSLTC</sequence>
<keyword evidence="2" id="KW-1185">Reference proteome</keyword>
<reference evidence="1 2" key="1">
    <citation type="submission" date="2019-05" db="EMBL/GenBank/DDBJ databases">
        <title>Another draft genome of Portunus trituberculatus and its Hox gene families provides insights of decapod evolution.</title>
        <authorList>
            <person name="Jeong J.-H."/>
            <person name="Song I."/>
            <person name="Kim S."/>
            <person name="Choi T."/>
            <person name="Kim D."/>
            <person name="Ryu S."/>
            <person name="Kim W."/>
        </authorList>
    </citation>
    <scope>NUCLEOTIDE SEQUENCE [LARGE SCALE GENOMIC DNA]</scope>
    <source>
        <tissue evidence="1">Muscle</tissue>
    </source>
</reference>
<evidence type="ECO:0000313" key="1">
    <source>
        <dbReference type="EMBL" id="MPC80925.1"/>
    </source>
</evidence>
<accession>A0A5B7IF96</accession>
<organism evidence="1 2">
    <name type="scientific">Portunus trituberculatus</name>
    <name type="common">Swimming crab</name>
    <name type="synonym">Neptunus trituberculatus</name>
    <dbReference type="NCBI Taxonomy" id="210409"/>
    <lineage>
        <taxon>Eukaryota</taxon>
        <taxon>Metazoa</taxon>
        <taxon>Ecdysozoa</taxon>
        <taxon>Arthropoda</taxon>
        <taxon>Crustacea</taxon>
        <taxon>Multicrustacea</taxon>
        <taxon>Malacostraca</taxon>
        <taxon>Eumalacostraca</taxon>
        <taxon>Eucarida</taxon>
        <taxon>Decapoda</taxon>
        <taxon>Pleocyemata</taxon>
        <taxon>Brachyura</taxon>
        <taxon>Eubrachyura</taxon>
        <taxon>Portunoidea</taxon>
        <taxon>Portunidae</taxon>
        <taxon>Portuninae</taxon>
        <taxon>Portunus</taxon>
    </lineage>
</organism>
<dbReference type="Proteomes" id="UP000324222">
    <property type="component" value="Unassembled WGS sequence"/>
</dbReference>
<proteinExistence type="predicted"/>
<dbReference type="EMBL" id="VSRR010055422">
    <property type="protein sequence ID" value="MPC80925.1"/>
    <property type="molecule type" value="Genomic_DNA"/>
</dbReference>
<evidence type="ECO:0000313" key="2">
    <source>
        <dbReference type="Proteomes" id="UP000324222"/>
    </source>
</evidence>
<name>A0A5B7IF96_PORTR</name>